<dbReference type="GO" id="GO:0004519">
    <property type="term" value="F:endonuclease activity"/>
    <property type="evidence" value="ECO:0007669"/>
    <property type="project" value="UniProtKB-KW"/>
</dbReference>
<evidence type="ECO:0000313" key="4">
    <source>
        <dbReference type="Proteomes" id="UP000250675"/>
    </source>
</evidence>
<dbReference type="AlphaFoldDB" id="A0A2X3CSL1"/>
<evidence type="ECO:0000313" key="3">
    <source>
        <dbReference type="EMBL" id="SQC88109.1"/>
    </source>
</evidence>
<feature type="domain" description="HNH nuclease" evidence="1">
    <location>
        <begin position="6"/>
        <end position="59"/>
    </location>
</feature>
<accession>A0A2X3CSL1</accession>
<keyword evidence="2" id="KW-0378">Hydrolase</keyword>
<keyword evidence="2" id="KW-0540">Nuclease</keyword>
<organism evidence="2 4">
    <name type="scientific">Klebsiella pneumoniae</name>
    <dbReference type="NCBI Taxonomy" id="573"/>
    <lineage>
        <taxon>Bacteria</taxon>
        <taxon>Pseudomonadati</taxon>
        <taxon>Pseudomonadota</taxon>
        <taxon>Gammaproteobacteria</taxon>
        <taxon>Enterobacterales</taxon>
        <taxon>Enterobacteriaceae</taxon>
        <taxon>Klebsiella/Raoultella group</taxon>
        <taxon>Klebsiella</taxon>
        <taxon>Klebsiella pneumoniae complex</taxon>
    </lineage>
</organism>
<name>A0A2X3CSL1_KLEPN</name>
<keyword evidence="2" id="KW-0255">Endonuclease</keyword>
<protein>
    <submittedName>
        <fullName evidence="2">HNH endonuclease</fullName>
    </submittedName>
</protein>
<dbReference type="InterPro" id="IPR052892">
    <property type="entry name" value="NA-targeting_endonuclease"/>
</dbReference>
<dbReference type="EMBL" id="UASO01000004">
    <property type="protein sequence ID" value="SQC19918.1"/>
    <property type="molecule type" value="Genomic_DNA"/>
</dbReference>
<evidence type="ECO:0000313" key="2">
    <source>
        <dbReference type="EMBL" id="SQC19918.1"/>
    </source>
</evidence>
<dbReference type="Proteomes" id="UP000250675">
    <property type="component" value="Unassembled WGS sequence"/>
</dbReference>
<dbReference type="PANTHER" id="PTHR33877:SF2">
    <property type="entry name" value="OS07G0170200 PROTEIN"/>
    <property type="match status" value="1"/>
</dbReference>
<proteinExistence type="predicted"/>
<dbReference type="InterPro" id="IPR003615">
    <property type="entry name" value="HNH_nuc"/>
</dbReference>
<dbReference type="InterPro" id="IPR029471">
    <property type="entry name" value="HNH_5"/>
</dbReference>
<dbReference type="SMART" id="SM00507">
    <property type="entry name" value="HNHc"/>
    <property type="match status" value="1"/>
</dbReference>
<dbReference type="Gene3D" id="1.10.30.50">
    <property type="match status" value="1"/>
</dbReference>
<dbReference type="PANTHER" id="PTHR33877">
    <property type="entry name" value="SLL1193 PROTEIN"/>
    <property type="match status" value="1"/>
</dbReference>
<dbReference type="CDD" id="cd00085">
    <property type="entry name" value="HNHc"/>
    <property type="match status" value="1"/>
</dbReference>
<gene>
    <name evidence="2" type="ORF">NCTC9645_01339</name>
    <name evidence="3" type="ORF">NCTC9645_06251</name>
</gene>
<sequence>MKISPQKAIAIYQKTKGHCGYCGCYLDFEEYSADHITPKSKGGSHGVDNLLPCCKTCNRTKGARSLNEFRLVTAARNAGCNIFSASQLVYLADAGVLPSLGIDADHRFYFEQHSMHEGAEK</sequence>
<evidence type="ECO:0000259" key="1">
    <source>
        <dbReference type="SMART" id="SM00507"/>
    </source>
</evidence>
<dbReference type="EMBL" id="UASO01000010">
    <property type="protein sequence ID" value="SQC88109.1"/>
    <property type="molecule type" value="Genomic_DNA"/>
</dbReference>
<dbReference type="Pfam" id="PF14279">
    <property type="entry name" value="HNH_5"/>
    <property type="match status" value="1"/>
</dbReference>
<reference evidence="2 4" key="1">
    <citation type="submission" date="2018-06" db="EMBL/GenBank/DDBJ databases">
        <authorList>
            <consortium name="Pathogen Informatics"/>
            <person name="Doyle S."/>
        </authorList>
    </citation>
    <scope>NUCLEOTIDE SEQUENCE [LARGE SCALE GENOMIC DNA]</scope>
    <source>
        <strain evidence="2 4">NCTC9645</strain>
    </source>
</reference>